<organism evidence="6 7">
    <name type="scientific">Massilia niabensis</name>
    <dbReference type="NCBI Taxonomy" id="544910"/>
    <lineage>
        <taxon>Bacteria</taxon>
        <taxon>Pseudomonadati</taxon>
        <taxon>Pseudomonadota</taxon>
        <taxon>Betaproteobacteria</taxon>
        <taxon>Burkholderiales</taxon>
        <taxon>Oxalobacteraceae</taxon>
        <taxon>Telluria group</taxon>
        <taxon>Massilia</taxon>
    </lineage>
</organism>
<dbReference type="Gene3D" id="3.30.450.20">
    <property type="entry name" value="PAS domain"/>
    <property type="match status" value="1"/>
</dbReference>
<dbReference type="SUPFAM" id="SSF52172">
    <property type="entry name" value="CheY-like"/>
    <property type="match status" value="1"/>
</dbReference>
<evidence type="ECO:0000259" key="4">
    <source>
        <dbReference type="PROSITE" id="PS50109"/>
    </source>
</evidence>
<feature type="domain" description="Histidine kinase" evidence="4">
    <location>
        <begin position="382"/>
        <end position="600"/>
    </location>
</feature>
<keyword evidence="3" id="KW-0597">Phosphoprotein</keyword>
<dbReference type="InterPro" id="IPR036890">
    <property type="entry name" value="HATPase_C_sf"/>
</dbReference>
<dbReference type="Gene3D" id="1.10.287.130">
    <property type="match status" value="1"/>
</dbReference>
<dbReference type="SUPFAM" id="SSF55874">
    <property type="entry name" value="ATPase domain of HSP90 chaperone/DNA topoisomerase II/histidine kinase"/>
    <property type="match status" value="1"/>
</dbReference>
<feature type="domain" description="Response regulatory" evidence="5">
    <location>
        <begin position="621"/>
        <end position="733"/>
    </location>
</feature>
<protein>
    <recommendedName>
        <fullName evidence="2">histidine kinase</fullName>
        <ecNumber evidence="2">2.7.13.3</ecNumber>
    </recommendedName>
</protein>
<comment type="caution">
    <text evidence="6">The sequence shown here is derived from an EMBL/GenBank/DDBJ whole genome shotgun (WGS) entry which is preliminary data.</text>
</comment>
<dbReference type="InterPro" id="IPR003594">
    <property type="entry name" value="HATPase_dom"/>
</dbReference>
<dbReference type="SMART" id="SM00448">
    <property type="entry name" value="REC"/>
    <property type="match status" value="1"/>
</dbReference>
<dbReference type="CDD" id="cd18774">
    <property type="entry name" value="PDC2_HK_sensor"/>
    <property type="match status" value="1"/>
</dbReference>
<dbReference type="Pfam" id="PF00072">
    <property type="entry name" value="Response_reg"/>
    <property type="match status" value="1"/>
</dbReference>
<dbReference type="Proteomes" id="UP001596050">
    <property type="component" value="Unassembled WGS sequence"/>
</dbReference>
<evidence type="ECO:0000313" key="7">
    <source>
        <dbReference type="Proteomes" id="UP001596050"/>
    </source>
</evidence>
<reference evidence="7" key="1">
    <citation type="journal article" date="2019" name="Int. J. Syst. Evol. Microbiol.">
        <title>The Global Catalogue of Microorganisms (GCM) 10K type strain sequencing project: providing services to taxonomists for standard genome sequencing and annotation.</title>
        <authorList>
            <consortium name="The Broad Institute Genomics Platform"/>
            <consortium name="The Broad Institute Genome Sequencing Center for Infectious Disease"/>
            <person name="Wu L."/>
            <person name="Ma J."/>
        </authorList>
    </citation>
    <scope>NUCLEOTIDE SEQUENCE [LARGE SCALE GENOMIC DNA]</scope>
    <source>
        <strain evidence="7">KACC 12649</strain>
    </source>
</reference>
<dbReference type="Pfam" id="PF02518">
    <property type="entry name" value="HATPase_c"/>
    <property type="match status" value="1"/>
</dbReference>
<keyword evidence="7" id="KW-1185">Reference proteome</keyword>
<evidence type="ECO:0000256" key="2">
    <source>
        <dbReference type="ARBA" id="ARBA00012438"/>
    </source>
</evidence>
<dbReference type="PANTHER" id="PTHR43065">
    <property type="entry name" value="SENSOR HISTIDINE KINASE"/>
    <property type="match status" value="1"/>
</dbReference>
<evidence type="ECO:0000259" key="5">
    <source>
        <dbReference type="PROSITE" id="PS50110"/>
    </source>
</evidence>
<dbReference type="EC" id="2.7.13.3" evidence="2"/>
<dbReference type="InterPro" id="IPR004358">
    <property type="entry name" value="Sig_transdc_His_kin-like_C"/>
</dbReference>
<dbReference type="InterPro" id="IPR011006">
    <property type="entry name" value="CheY-like_superfamily"/>
</dbReference>
<dbReference type="Gene3D" id="3.30.565.10">
    <property type="entry name" value="Histidine kinase-like ATPase, C-terminal domain"/>
    <property type="match status" value="1"/>
</dbReference>
<feature type="modified residue" description="4-aspartylphosphate" evidence="3">
    <location>
        <position position="672"/>
    </location>
</feature>
<evidence type="ECO:0000256" key="3">
    <source>
        <dbReference type="PROSITE-ProRule" id="PRU00169"/>
    </source>
</evidence>
<dbReference type="PANTHER" id="PTHR43065:SF49">
    <property type="entry name" value="HISTIDINE KINASE"/>
    <property type="match status" value="1"/>
</dbReference>
<name>A0ABW0L4B4_9BURK</name>
<proteinExistence type="predicted"/>
<dbReference type="RefSeq" id="WP_379781670.1">
    <property type="nucleotide sequence ID" value="NZ_JBHSMU010000008.1"/>
</dbReference>
<gene>
    <name evidence="6" type="ORF">ACFPN5_07420</name>
</gene>
<evidence type="ECO:0000256" key="1">
    <source>
        <dbReference type="ARBA" id="ARBA00000085"/>
    </source>
</evidence>
<evidence type="ECO:0000313" key="6">
    <source>
        <dbReference type="EMBL" id="MFC5459636.1"/>
    </source>
</evidence>
<dbReference type="InterPro" id="IPR005467">
    <property type="entry name" value="His_kinase_dom"/>
</dbReference>
<dbReference type="SMART" id="SM00387">
    <property type="entry name" value="HATPase_c"/>
    <property type="match status" value="1"/>
</dbReference>
<dbReference type="InterPro" id="IPR001789">
    <property type="entry name" value="Sig_transdc_resp-reg_receiver"/>
</dbReference>
<dbReference type="PROSITE" id="PS50110">
    <property type="entry name" value="RESPONSE_REGULATORY"/>
    <property type="match status" value="1"/>
</dbReference>
<dbReference type="PROSITE" id="PS50109">
    <property type="entry name" value="HIS_KIN"/>
    <property type="match status" value="1"/>
</dbReference>
<dbReference type="Gene3D" id="3.40.50.2300">
    <property type="match status" value="1"/>
</dbReference>
<sequence length="739" mass="79459">MRTRTRFLLLVLSVLVPSFIAAALAVAYVYRDAQAAQNRSMAETARAMALLVDNELEKKEEVLRVLAASPALADNRLPVFYDYARDVVIAPDAHIVLFDLESRQLLNTLRPYGSVLPIRNVSNLSQLMTKHGNGGMLVSDLFTGQVVKRHVFAIQVPVKAGGSVRHLLAMAVSAGSLQGLLMRQHLPAAWLATVVDRKGVIVARTRDPERYVGKMVRESSRIRMAQAPDTMYESRTLDGIDSRVFASTVPGAEWKVLLSVPHSELRQAPLRAAALLGGLMTLLLLIGLAAAHRFANRAMAPLEALGESAKALGDGVELPYRPLGWAELDTVAQRLAEASTRIRHAQSEMEARVATAIAATERAQTALLKNQKLEALGRLTGGIAHEYNNLLQTLTTALQLASFSTREDKVKTLIQTCQRTVTRATVLTGQLGSFGRQQEARVATVDICDQLHSAVQLIKGSLRNDVTVEVHCEKDVWPVTLEPLQFDIALLNLALNGRDAMPGGGTLRLQASNVSHDGVDGTLLRGDYVLVSMTDTGCGMTPDVMARALDPFFTTKPPGQGTGLGLPQAYAFAVQAGGTLVLDSIPGIGTRVDMYLLRAQEVVPVVAAPPQAASSSRASGTVLFVEDDPLVREAVVRALGDSGFEVLVADNGEAALRLLESEGCRPDVVFSDIVMPGQVSGVDLATILKQRYPGLPIVLATGYTEQQVALPGIRIVAKPYRIEEVVDLLSSAVRGQAGN</sequence>
<dbReference type="PRINTS" id="PR00344">
    <property type="entry name" value="BCTRLSENSOR"/>
</dbReference>
<accession>A0ABW0L4B4</accession>
<dbReference type="EMBL" id="JBHSMU010000008">
    <property type="protein sequence ID" value="MFC5459636.1"/>
    <property type="molecule type" value="Genomic_DNA"/>
</dbReference>
<comment type="catalytic activity">
    <reaction evidence="1">
        <text>ATP + protein L-histidine = ADP + protein N-phospho-L-histidine.</text>
        <dbReference type="EC" id="2.7.13.3"/>
    </reaction>
</comment>